<keyword evidence="3 6" id="KW-1133">Transmembrane helix</keyword>
<evidence type="ECO:0000256" key="2">
    <source>
        <dbReference type="ARBA" id="ARBA00022692"/>
    </source>
</evidence>
<evidence type="ECO:0000256" key="6">
    <source>
        <dbReference type="SAM" id="Phobius"/>
    </source>
</evidence>
<reference evidence="7 8" key="1">
    <citation type="submission" date="2019-09" db="EMBL/GenBank/DDBJ databases">
        <authorList>
            <person name="Chandra G."/>
            <person name="Truman W A."/>
        </authorList>
    </citation>
    <scope>NUCLEOTIDE SEQUENCE [LARGE SCALE GENOMIC DNA]</scope>
    <source>
        <strain evidence="7">PS718</strain>
    </source>
</reference>
<dbReference type="AlphaFoldDB" id="A0A5E7B5H0"/>
<evidence type="ECO:0000313" key="8">
    <source>
        <dbReference type="Proteomes" id="UP000325375"/>
    </source>
</evidence>
<dbReference type="EMBL" id="CABVHX010000004">
    <property type="protein sequence ID" value="VVN83984.1"/>
    <property type="molecule type" value="Genomic_DNA"/>
</dbReference>
<feature type="compositionally biased region" description="Basic and acidic residues" evidence="5">
    <location>
        <begin position="7"/>
        <end position="21"/>
    </location>
</feature>
<proteinExistence type="predicted"/>
<accession>A0A5E7B5H0</accession>
<dbReference type="PANTHER" id="PTHR30168">
    <property type="entry name" value="PUTATIVE MEMBRANE PROTEIN YPFJ"/>
    <property type="match status" value="1"/>
</dbReference>
<name>A0A5E7B5H0_PSEFL</name>
<sequence length="282" mass="30552">MLWNKPKRSEKVDDQRKDKDVRSNTGVMLAAGLAASLGVGSLAYWLVELVKDPAAVAAKAKAELDAAKSPPKRDDPHLVFVEAVLGSTEEVWTELMALTGQQYQPPTLVLYNGKISTGCDVVSAIELGPVYCPEDQKIYIDLDSLGEIATTSSSVSDFAQAVVIAHEVGHHVQNLSGVLTSLDEALSRDEPLIGANELSVRRELQADCLAGVWAQAAQAKFNWLEPGDIEEALTMVTTYGDDKLGATPESFTHGTSQQRLNWFNTGFNDIEADCRTFDDATL</sequence>
<evidence type="ECO:0000256" key="1">
    <source>
        <dbReference type="ARBA" id="ARBA00004167"/>
    </source>
</evidence>
<evidence type="ECO:0000313" key="7">
    <source>
        <dbReference type="EMBL" id="VVN83984.1"/>
    </source>
</evidence>
<evidence type="ECO:0000256" key="3">
    <source>
        <dbReference type="ARBA" id="ARBA00022989"/>
    </source>
</evidence>
<organism evidence="7 8">
    <name type="scientific">Pseudomonas fluorescens</name>
    <dbReference type="NCBI Taxonomy" id="294"/>
    <lineage>
        <taxon>Bacteria</taxon>
        <taxon>Pseudomonadati</taxon>
        <taxon>Pseudomonadota</taxon>
        <taxon>Gammaproteobacteria</taxon>
        <taxon>Pseudomonadales</taxon>
        <taxon>Pseudomonadaceae</taxon>
        <taxon>Pseudomonas</taxon>
    </lineage>
</organism>
<feature type="region of interest" description="Disordered" evidence="5">
    <location>
        <begin position="1"/>
        <end position="21"/>
    </location>
</feature>
<evidence type="ECO:0000256" key="5">
    <source>
        <dbReference type="SAM" id="MobiDB-lite"/>
    </source>
</evidence>
<comment type="subcellular location">
    <subcellularLocation>
        <location evidence="1">Membrane</location>
        <topology evidence="1">Single-pass membrane protein</topology>
    </subcellularLocation>
</comment>
<dbReference type="RefSeq" id="WP_150602157.1">
    <property type="nucleotide sequence ID" value="NZ_CABVHX010000004.1"/>
</dbReference>
<gene>
    <name evidence="7" type="ORF">PS718_01338</name>
</gene>
<evidence type="ECO:0000256" key="4">
    <source>
        <dbReference type="ARBA" id="ARBA00023136"/>
    </source>
</evidence>
<dbReference type="Pfam" id="PF04228">
    <property type="entry name" value="Zn_peptidase"/>
    <property type="match status" value="1"/>
</dbReference>
<dbReference type="InterPro" id="IPR007343">
    <property type="entry name" value="Uncharacterised_pept_Zn_put"/>
</dbReference>
<dbReference type="GO" id="GO:0016020">
    <property type="term" value="C:membrane"/>
    <property type="evidence" value="ECO:0007669"/>
    <property type="project" value="UniProtKB-SubCell"/>
</dbReference>
<dbReference type="Proteomes" id="UP000325375">
    <property type="component" value="Unassembled WGS sequence"/>
</dbReference>
<feature type="transmembrane region" description="Helical" evidence="6">
    <location>
        <begin position="26"/>
        <end position="47"/>
    </location>
</feature>
<protein>
    <recommendedName>
        <fullName evidence="9">Metalloprotease</fullName>
    </recommendedName>
</protein>
<evidence type="ECO:0008006" key="9">
    <source>
        <dbReference type="Google" id="ProtNLM"/>
    </source>
</evidence>
<keyword evidence="2 6" id="KW-0812">Transmembrane</keyword>
<keyword evidence="4 6" id="KW-0472">Membrane</keyword>
<dbReference type="PANTHER" id="PTHR30168:SF0">
    <property type="entry name" value="INNER MEMBRANE PROTEIN"/>
    <property type="match status" value="1"/>
</dbReference>